<dbReference type="SMART" id="SM00986">
    <property type="entry name" value="UDG"/>
    <property type="match status" value="1"/>
</dbReference>
<keyword evidence="8 9" id="KW-0234">DNA repair</keyword>
<evidence type="ECO:0000313" key="13">
    <source>
        <dbReference type="EMBL" id="AEV32036.1"/>
    </source>
</evidence>
<evidence type="ECO:0000256" key="6">
    <source>
        <dbReference type="ARBA" id="ARBA00022763"/>
    </source>
</evidence>
<dbReference type="PATRIC" id="fig|926562.3.peg.1043"/>
<protein>
    <recommendedName>
        <fullName evidence="5 9">Uracil-DNA glycosylase</fullName>
        <shortName evidence="9">UDG</shortName>
        <ecNumber evidence="4 9">3.2.2.27</ecNumber>
    </recommendedName>
</protein>
<comment type="catalytic activity">
    <reaction evidence="1 9 11">
        <text>Hydrolyzes single-stranded DNA or mismatched double-stranded DNA and polynucleotides, releasing free uracil.</text>
        <dbReference type="EC" id="3.2.2.27"/>
    </reaction>
</comment>
<dbReference type="Proteomes" id="UP000005631">
    <property type="component" value="Chromosome"/>
</dbReference>
<evidence type="ECO:0000256" key="9">
    <source>
        <dbReference type="HAMAP-Rule" id="MF_00148"/>
    </source>
</evidence>
<feature type="active site" description="Proton acceptor" evidence="9 10">
    <location>
        <position position="68"/>
    </location>
</feature>
<dbReference type="Gene3D" id="3.40.470.10">
    <property type="entry name" value="Uracil-DNA glycosylase-like domain"/>
    <property type="match status" value="1"/>
</dbReference>
<accession>G8R404</accession>
<dbReference type="KEGG" id="oho:Oweho_1027"/>
<dbReference type="RefSeq" id="WP_014201396.1">
    <property type="nucleotide sequence ID" value="NC_016599.1"/>
</dbReference>
<dbReference type="InterPro" id="IPR005122">
    <property type="entry name" value="Uracil-DNA_glycosylase-like"/>
</dbReference>
<dbReference type="GO" id="GO:0004844">
    <property type="term" value="F:uracil DNA N-glycosylase activity"/>
    <property type="evidence" value="ECO:0007669"/>
    <property type="project" value="UniProtKB-UniRule"/>
</dbReference>
<evidence type="ECO:0000256" key="2">
    <source>
        <dbReference type="ARBA" id="ARBA00002631"/>
    </source>
</evidence>
<evidence type="ECO:0000256" key="1">
    <source>
        <dbReference type="ARBA" id="ARBA00001400"/>
    </source>
</evidence>
<dbReference type="PANTHER" id="PTHR11264:SF0">
    <property type="entry name" value="URACIL-DNA GLYCOSYLASE"/>
    <property type="match status" value="1"/>
</dbReference>
<name>G8R404_OWEHD</name>
<evidence type="ECO:0000256" key="10">
    <source>
        <dbReference type="PROSITE-ProRule" id="PRU10072"/>
    </source>
</evidence>
<dbReference type="AlphaFoldDB" id="G8R404"/>
<comment type="similarity">
    <text evidence="3 9 11">Belongs to the uracil-DNA glycosylase (UDG) superfamily. UNG family.</text>
</comment>
<reference evidence="13 14" key="1">
    <citation type="journal article" date="2012" name="Stand. Genomic Sci.">
        <title>Genome sequence of the orange-pigmented seawater bacterium Owenweeksia hongkongensis type strain (UST20020801(T)).</title>
        <authorList>
            <person name="Riedel T."/>
            <person name="Held B."/>
            <person name="Nolan M."/>
            <person name="Lucas S."/>
            <person name="Lapidus A."/>
            <person name="Tice H."/>
            <person name="Del Rio T.G."/>
            <person name="Cheng J.F."/>
            <person name="Han C."/>
            <person name="Tapia R."/>
            <person name="Goodwin L.A."/>
            <person name="Pitluck S."/>
            <person name="Liolios K."/>
            <person name="Mavromatis K."/>
            <person name="Pagani I."/>
            <person name="Ivanova N."/>
            <person name="Mikhailova N."/>
            <person name="Pati A."/>
            <person name="Chen A."/>
            <person name="Palaniappan K."/>
            <person name="Rohde M."/>
            <person name="Tindall B.J."/>
            <person name="Detter J.C."/>
            <person name="Goker M."/>
            <person name="Woyke T."/>
            <person name="Bristow J."/>
            <person name="Eisen J.A."/>
            <person name="Markowitz V."/>
            <person name="Hugenholtz P."/>
            <person name="Klenk H.P."/>
            <person name="Kyrpides N.C."/>
        </authorList>
    </citation>
    <scope>NUCLEOTIDE SEQUENCE</scope>
    <source>
        <strain evidence="14">DSM 17368 / JCM 12287 / NRRL B-23963</strain>
    </source>
</reference>
<dbReference type="InterPro" id="IPR036895">
    <property type="entry name" value="Uracil-DNA_glycosylase-like_sf"/>
</dbReference>
<dbReference type="GO" id="GO:0097510">
    <property type="term" value="P:base-excision repair, AP site formation via deaminated base removal"/>
    <property type="evidence" value="ECO:0007669"/>
    <property type="project" value="TreeGrafter"/>
</dbReference>
<comment type="subcellular location">
    <subcellularLocation>
        <location evidence="9">Cytoplasm</location>
    </subcellularLocation>
</comment>
<dbReference type="OrthoDB" id="9804372at2"/>
<dbReference type="Pfam" id="PF03167">
    <property type="entry name" value="UDG"/>
    <property type="match status" value="1"/>
</dbReference>
<keyword evidence="6 9" id="KW-0227">DNA damage</keyword>
<dbReference type="NCBIfam" id="NF003592">
    <property type="entry name" value="PRK05254.1-5"/>
    <property type="match status" value="1"/>
</dbReference>
<dbReference type="GO" id="GO:0005737">
    <property type="term" value="C:cytoplasm"/>
    <property type="evidence" value="ECO:0007669"/>
    <property type="project" value="UniProtKB-SubCell"/>
</dbReference>
<dbReference type="FunFam" id="3.40.470.10:FF:000001">
    <property type="entry name" value="Uracil-DNA glycosylase"/>
    <property type="match status" value="1"/>
</dbReference>
<dbReference type="NCBIfam" id="TIGR00628">
    <property type="entry name" value="ung"/>
    <property type="match status" value="1"/>
</dbReference>
<evidence type="ECO:0000256" key="3">
    <source>
        <dbReference type="ARBA" id="ARBA00008184"/>
    </source>
</evidence>
<dbReference type="STRING" id="926562.Oweho_1027"/>
<keyword evidence="7 9" id="KW-0378">Hydrolase</keyword>
<dbReference type="NCBIfam" id="NF003591">
    <property type="entry name" value="PRK05254.1-4"/>
    <property type="match status" value="1"/>
</dbReference>
<dbReference type="InterPro" id="IPR018085">
    <property type="entry name" value="Ura-DNA_Glyclase_AS"/>
</dbReference>
<dbReference type="PROSITE" id="PS00130">
    <property type="entry name" value="U_DNA_GLYCOSYLASE"/>
    <property type="match status" value="1"/>
</dbReference>
<evidence type="ECO:0000259" key="12">
    <source>
        <dbReference type="SMART" id="SM00986"/>
    </source>
</evidence>
<dbReference type="NCBIfam" id="NF003589">
    <property type="entry name" value="PRK05254.1-2"/>
    <property type="match status" value="1"/>
</dbReference>
<dbReference type="SUPFAM" id="SSF52141">
    <property type="entry name" value="Uracil-DNA glycosylase-like"/>
    <property type="match status" value="1"/>
</dbReference>
<dbReference type="NCBIfam" id="NF003588">
    <property type="entry name" value="PRK05254.1-1"/>
    <property type="match status" value="1"/>
</dbReference>
<dbReference type="CDD" id="cd10027">
    <property type="entry name" value="UDG-F1-like"/>
    <property type="match status" value="1"/>
</dbReference>
<keyword evidence="14" id="KW-1185">Reference proteome</keyword>
<comment type="function">
    <text evidence="2 9 11">Excises uracil residues from the DNA which can arise as a result of misincorporation of dUMP residues by DNA polymerase or due to deamination of cytosine.</text>
</comment>
<evidence type="ECO:0000256" key="5">
    <source>
        <dbReference type="ARBA" id="ARBA00018429"/>
    </source>
</evidence>
<proteinExistence type="inferred from homology"/>
<keyword evidence="9" id="KW-0963">Cytoplasm</keyword>
<dbReference type="EC" id="3.2.2.27" evidence="4 9"/>
<dbReference type="InterPro" id="IPR002043">
    <property type="entry name" value="UDG_fam1"/>
</dbReference>
<dbReference type="EMBL" id="CP003156">
    <property type="protein sequence ID" value="AEV32036.1"/>
    <property type="molecule type" value="Genomic_DNA"/>
</dbReference>
<dbReference type="PANTHER" id="PTHR11264">
    <property type="entry name" value="URACIL-DNA GLYCOSYLASE"/>
    <property type="match status" value="1"/>
</dbReference>
<dbReference type="HAMAP" id="MF_00148">
    <property type="entry name" value="UDG"/>
    <property type="match status" value="1"/>
</dbReference>
<evidence type="ECO:0000256" key="11">
    <source>
        <dbReference type="RuleBase" id="RU003780"/>
    </source>
</evidence>
<dbReference type="SMART" id="SM00987">
    <property type="entry name" value="UreE_C"/>
    <property type="match status" value="1"/>
</dbReference>
<evidence type="ECO:0000313" key="14">
    <source>
        <dbReference type="Proteomes" id="UP000005631"/>
    </source>
</evidence>
<gene>
    <name evidence="9" type="primary">ung</name>
    <name evidence="13" type="ordered locus">Oweho_1027</name>
</gene>
<sequence length="226" mass="25296">MPSKQPEIHASWYDQLSNEFNSDYFTELKSFLISEKAEQTVYPPGSKIFSAFNHTPFTSVKVVILGQDPYHGPGQANGLSFSVSPGIKLPPSLKNIYKELEQDLKLPLPNTGDLSKWADQGVLLLNAVLTVRHKQPSSHQKRGWETFTDAVIKKISDEKKGVVFLLWGNFARSKKALIDSGKHHILEAPHPSPFSAHTGFFGCGHFSKTNEILEKQGQKPIDWKVD</sequence>
<dbReference type="HOGENOM" id="CLU_032162_3_0_10"/>
<evidence type="ECO:0000256" key="8">
    <source>
        <dbReference type="ARBA" id="ARBA00023204"/>
    </source>
</evidence>
<feature type="domain" description="Uracil-DNA glycosylase-like" evidence="12">
    <location>
        <begin position="53"/>
        <end position="213"/>
    </location>
</feature>
<organism evidence="13 14">
    <name type="scientific">Owenweeksia hongkongensis (strain DSM 17368 / CIP 108786 / JCM 12287 / NRRL B-23963 / UST20020801)</name>
    <dbReference type="NCBI Taxonomy" id="926562"/>
    <lineage>
        <taxon>Bacteria</taxon>
        <taxon>Pseudomonadati</taxon>
        <taxon>Bacteroidota</taxon>
        <taxon>Flavobacteriia</taxon>
        <taxon>Flavobacteriales</taxon>
        <taxon>Owenweeksiaceae</taxon>
        <taxon>Owenweeksia</taxon>
    </lineage>
</organism>
<evidence type="ECO:0000256" key="7">
    <source>
        <dbReference type="ARBA" id="ARBA00022801"/>
    </source>
</evidence>
<dbReference type="eggNOG" id="COG0692">
    <property type="taxonomic scope" value="Bacteria"/>
</dbReference>
<evidence type="ECO:0000256" key="4">
    <source>
        <dbReference type="ARBA" id="ARBA00012030"/>
    </source>
</evidence>